<dbReference type="EMBL" id="HACA01028304">
    <property type="protein sequence ID" value="CDW45665.1"/>
    <property type="molecule type" value="Transcribed_RNA"/>
</dbReference>
<organism evidence="1">
    <name type="scientific">Lepeophtheirus salmonis</name>
    <name type="common">Salmon louse</name>
    <name type="synonym">Caligus salmonis</name>
    <dbReference type="NCBI Taxonomy" id="72036"/>
    <lineage>
        <taxon>Eukaryota</taxon>
        <taxon>Metazoa</taxon>
        <taxon>Ecdysozoa</taxon>
        <taxon>Arthropoda</taxon>
        <taxon>Crustacea</taxon>
        <taxon>Multicrustacea</taxon>
        <taxon>Hexanauplia</taxon>
        <taxon>Copepoda</taxon>
        <taxon>Siphonostomatoida</taxon>
        <taxon>Caligidae</taxon>
        <taxon>Lepeophtheirus</taxon>
    </lineage>
</organism>
<feature type="non-terminal residue" evidence="1">
    <location>
        <position position="1"/>
    </location>
</feature>
<dbReference type="AlphaFoldDB" id="A0A0K2V5Q6"/>
<protein>
    <submittedName>
        <fullName evidence="1">Uncharacterized protein</fullName>
    </submittedName>
</protein>
<accession>A0A0K2V5Q6</accession>
<proteinExistence type="predicted"/>
<sequence length="45" mass="5520">QLGFIITINLYRNQWSEEQKCRLDINRRLLIKLFDPADFKVRKLL</sequence>
<reference evidence="1" key="1">
    <citation type="submission" date="2014-05" db="EMBL/GenBank/DDBJ databases">
        <authorList>
            <person name="Chronopoulou M."/>
        </authorList>
    </citation>
    <scope>NUCLEOTIDE SEQUENCE</scope>
    <source>
        <tissue evidence="1">Whole organism</tissue>
    </source>
</reference>
<evidence type="ECO:0000313" key="1">
    <source>
        <dbReference type="EMBL" id="CDW45665.1"/>
    </source>
</evidence>
<name>A0A0K2V5Q6_LEPSM</name>